<accession>A0A815C1L2</accession>
<dbReference type="Gene3D" id="3.40.50.10140">
    <property type="entry name" value="Toll/interleukin-1 receptor homology (TIR) domain"/>
    <property type="match status" value="1"/>
</dbReference>
<evidence type="ECO:0000256" key="1">
    <source>
        <dbReference type="SAM" id="MobiDB-lite"/>
    </source>
</evidence>
<dbReference type="GO" id="GO:0007165">
    <property type="term" value="P:signal transduction"/>
    <property type="evidence" value="ECO:0007669"/>
    <property type="project" value="InterPro"/>
</dbReference>
<dbReference type="EMBL" id="CAJNOO010002547">
    <property type="protein sequence ID" value="CAF1277832.1"/>
    <property type="molecule type" value="Genomic_DNA"/>
</dbReference>
<dbReference type="PANTHER" id="PTHR46270">
    <property type="entry name" value="ARMADILLO-TYPE FOLD-RELATED"/>
    <property type="match status" value="1"/>
</dbReference>
<gene>
    <name evidence="3" type="ORF">RFH988_LOCUS28535</name>
</gene>
<comment type="caution">
    <text evidence="3">The sequence shown here is derived from an EMBL/GenBank/DDBJ whole genome shotgun (WGS) entry which is preliminary data.</text>
</comment>
<feature type="domain" description="TIR" evidence="2">
    <location>
        <begin position="128"/>
        <end position="248"/>
    </location>
</feature>
<feature type="region of interest" description="Disordered" evidence="1">
    <location>
        <begin position="1"/>
        <end position="23"/>
    </location>
</feature>
<evidence type="ECO:0000313" key="4">
    <source>
        <dbReference type="Proteomes" id="UP000663882"/>
    </source>
</evidence>
<reference evidence="3" key="1">
    <citation type="submission" date="2021-02" db="EMBL/GenBank/DDBJ databases">
        <authorList>
            <person name="Nowell W R."/>
        </authorList>
    </citation>
    <scope>NUCLEOTIDE SEQUENCE</scope>
</reference>
<evidence type="ECO:0000259" key="2">
    <source>
        <dbReference type="Pfam" id="PF13676"/>
    </source>
</evidence>
<evidence type="ECO:0000313" key="3">
    <source>
        <dbReference type="EMBL" id="CAF1277832.1"/>
    </source>
</evidence>
<dbReference type="SUPFAM" id="SSF52200">
    <property type="entry name" value="Toll/Interleukin receptor TIR domain"/>
    <property type="match status" value="1"/>
</dbReference>
<protein>
    <recommendedName>
        <fullName evidence="2">TIR domain-containing protein</fullName>
    </recommendedName>
</protein>
<feature type="region of interest" description="Disordered" evidence="1">
    <location>
        <begin position="64"/>
        <end position="121"/>
    </location>
</feature>
<organism evidence="3 4">
    <name type="scientific">Rotaria sordida</name>
    <dbReference type="NCBI Taxonomy" id="392033"/>
    <lineage>
        <taxon>Eukaryota</taxon>
        <taxon>Metazoa</taxon>
        <taxon>Spiralia</taxon>
        <taxon>Gnathifera</taxon>
        <taxon>Rotifera</taxon>
        <taxon>Eurotatoria</taxon>
        <taxon>Bdelloidea</taxon>
        <taxon>Philodinida</taxon>
        <taxon>Philodinidae</taxon>
        <taxon>Rotaria</taxon>
    </lineage>
</organism>
<dbReference type="InterPro" id="IPR035897">
    <property type="entry name" value="Toll_tir_struct_dom_sf"/>
</dbReference>
<dbReference type="Pfam" id="PF13676">
    <property type="entry name" value="TIR_2"/>
    <property type="match status" value="1"/>
</dbReference>
<dbReference type="PANTHER" id="PTHR46270:SF2">
    <property type="entry name" value="TIR DOMAIN-CONTAINING PROTEIN"/>
    <property type="match status" value="1"/>
</dbReference>
<dbReference type="Proteomes" id="UP000663882">
    <property type="component" value="Unassembled WGS sequence"/>
</dbReference>
<dbReference type="OrthoDB" id="2159918at2759"/>
<feature type="compositionally biased region" description="Polar residues" evidence="1">
    <location>
        <begin position="1"/>
        <end position="12"/>
    </location>
</feature>
<sequence length="390" mass="44686">MVDAASSNTNLNDGHPNRDLSRLESKMGVTEQDNINSSMSAEDAVVTEMILATERVQKALMANNASDGDECDKQRADSNESSVPQPTSRVNSSPIQLSTESPIDQQQSQVSPPTTVNHQQQLREKKHIMISYNRTTCKLICDKIENGLQEKGYTVWRDTRCLHGNILHGMAKAIENSFIVLLCMNTKYQESKYCMAEAEYTFEKNVPYIPCVMEEGFKPSGGLAILKRARNRISFFPPENFDRSFAELATEIEYIEAELNEKCHENLSDRINAIISDYKSSINKSHLQLQHLTKKELFKLMERFCKEIAPETSQIFQNENSYNNDDNSIQNQEEFYHWIMKYLLKQDERLTAVIRTQQEQEKNFAAVTQCLLHHNDEMKTSSIYLSPSLD</sequence>
<dbReference type="AlphaFoldDB" id="A0A815C1L2"/>
<feature type="compositionally biased region" description="Polar residues" evidence="1">
    <location>
        <begin position="79"/>
        <end position="120"/>
    </location>
</feature>
<proteinExistence type="predicted"/>
<dbReference type="InterPro" id="IPR000157">
    <property type="entry name" value="TIR_dom"/>
</dbReference>
<name>A0A815C1L2_9BILA</name>